<sequence length="123" mass="13035">MRTVGVAPSDEADPSGWLSDERLAHSGGVLTLPGACLPPHVPTPPPPRWPGMNRSALEPCRSLAGKPDFAPYVAPAHGAGSGSLPPIYAQLVAEWRARGREVPDRPEVQWASFAVLPDDGRRG</sequence>
<name>A0ABP7GKP4_9ACTN</name>
<accession>A0ABP7GKP4</accession>
<evidence type="ECO:0000313" key="2">
    <source>
        <dbReference type="EMBL" id="GAA3769247.1"/>
    </source>
</evidence>
<evidence type="ECO:0000256" key="1">
    <source>
        <dbReference type="SAM" id="MobiDB-lite"/>
    </source>
</evidence>
<feature type="region of interest" description="Disordered" evidence="1">
    <location>
        <begin position="1"/>
        <end position="20"/>
    </location>
</feature>
<keyword evidence="3" id="KW-1185">Reference proteome</keyword>
<reference evidence="3" key="1">
    <citation type="journal article" date="2019" name="Int. J. Syst. Evol. Microbiol.">
        <title>The Global Catalogue of Microorganisms (GCM) 10K type strain sequencing project: providing services to taxonomists for standard genome sequencing and annotation.</title>
        <authorList>
            <consortium name="The Broad Institute Genomics Platform"/>
            <consortium name="The Broad Institute Genome Sequencing Center for Infectious Disease"/>
            <person name="Wu L."/>
            <person name="Ma J."/>
        </authorList>
    </citation>
    <scope>NUCLEOTIDE SEQUENCE [LARGE SCALE GENOMIC DNA]</scope>
    <source>
        <strain evidence="3">JCM 17138</strain>
    </source>
</reference>
<proteinExistence type="predicted"/>
<dbReference type="Proteomes" id="UP001501009">
    <property type="component" value="Unassembled WGS sequence"/>
</dbReference>
<comment type="caution">
    <text evidence="2">The sequence shown here is derived from an EMBL/GenBank/DDBJ whole genome shotgun (WGS) entry which is preliminary data.</text>
</comment>
<evidence type="ECO:0000313" key="3">
    <source>
        <dbReference type="Proteomes" id="UP001501009"/>
    </source>
</evidence>
<dbReference type="EMBL" id="BAABDE010000002">
    <property type="protein sequence ID" value="GAA3769247.1"/>
    <property type="molecule type" value="Genomic_DNA"/>
</dbReference>
<gene>
    <name evidence="2" type="ORF">GCM10022403_000900</name>
</gene>
<protein>
    <submittedName>
        <fullName evidence="2">Uncharacterized protein</fullName>
    </submittedName>
</protein>
<organism evidence="2 3">
    <name type="scientific">Streptomyces coacervatus</name>
    <dbReference type="NCBI Taxonomy" id="647381"/>
    <lineage>
        <taxon>Bacteria</taxon>
        <taxon>Bacillati</taxon>
        <taxon>Actinomycetota</taxon>
        <taxon>Actinomycetes</taxon>
        <taxon>Kitasatosporales</taxon>
        <taxon>Streptomycetaceae</taxon>
        <taxon>Streptomyces</taxon>
    </lineage>
</organism>